<feature type="transmembrane region" description="Helical" evidence="1">
    <location>
        <begin position="248"/>
        <end position="265"/>
    </location>
</feature>
<sequence length="396" mass="45156">MSPPPRRHYGLDWLRIAAFVLLIVYHIGLMLSPWDWHVNGEEPVEWIVYVLVAMNPWRMMLLFIVSGYATRAVLARAPSIRAFVRSRSARLLLPLIFGVCFVVVPQPWIELRQKLGYAQGLGHFWLHDYFGFGPRDYHTLGLFHLWFVAYIWVYCLVVAIAAALLPEGAQRKAQRWFERALSGWRLVVVPVAWLLIVRFLLMPGASPTNHVATDLPGHLIYLPAFLFGFGLARAEGMWPDILRQWRPALAMMIVGYALLLWRMAGNPGMDWLKPMHQAELGPASLMGWGAILLLLGGAERWWNRDHRWRATLTEAVFPVYLVHQTLIVTIGWWLIRHNLGAGVEFLILILGTAAGCWAFYEAGRRIGWLRPLIGLSRRQARPAGVERPAPPARSTT</sequence>
<feature type="transmembrane region" description="Helical" evidence="1">
    <location>
        <begin position="91"/>
        <end position="109"/>
    </location>
</feature>
<feature type="transmembrane region" description="Helical" evidence="1">
    <location>
        <begin position="285"/>
        <end position="303"/>
    </location>
</feature>
<feature type="domain" description="Acyltransferase 3" evidence="2">
    <location>
        <begin position="9"/>
        <end position="360"/>
    </location>
</feature>
<keyword evidence="1" id="KW-1133">Transmembrane helix</keyword>
<reference evidence="3 4" key="1">
    <citation type="submission" date="2017-11" db="EMBL/GenBank/DDBJ databases">
        <title>Sphingomonas oleivorans sp. nov., isolated from oil-contaminated soil.</title>
        <authorList>
            <person name="Wang L."/>
            <person name="Chen L."/>
        </authorList>
    </citation>
    <scope>NUCLEOTIDE SEQUENCE [LARGE SCALE GENOMIC DNA]</scope>
    <source>
        <strain evidence="3 4">K101</strain>
    </source>
</reference>
<feature type="transmembrane region" description="Helical" evidence="1">
    <location>
        <begin position="218"/>
        <end position="236"/>
    </location>
</feature>
<dbReference type="InterPro" id="IPR050623">
    <property type="entry name" value="Glucan_succinyl_AcylTrfase"/>
</dbReference>
<name>A0A2T4HJR3_9SPHN</name>
<proteinExistence type="predicted"/>
<evidence type="ECO:0000259" key="2">
    <source>
        <dbReference type="Pfam" id="PF01757"/>
    </source>
</evidence>
<keyword evidence="1" id="KW-0812">Transmembrane</keyword>
<dbReference type="Proteomes" id="UP000241206">
    <property type="component" value="Unassembled WGS sequence"/>
</dbReference>
<dbReference type="PANTHER" id="PTHR36927:SF3">
    <property type="entry name" value="GLUCANS BIOSYNTHESIS PROTEIN C"/>
    <property type="match status" value="1"/>
</dbReference>
<feature type="transmembrane region" description="Helical" evidence="1">
    <location>
        <begin position="143"/>
        <end position="165"/>
    </location>
</feature>
<organism evidence="3 4">
    <name type="scientific">Edaphosphingomonas fennica</name>
    <dbReference type="NCBI Taxonomy" id="114404"/>
    <lineage>
        <taxon>Bacteria</taxon>
        <taxon>Pseudomonadati</taxon>
        <taxon>Pseudomonadota</taxon>
        <taxon>Alphaproteobacteria</taxon>
        <taxon>Sphingomonadales</taxon>
        <taxon>Rhizorhabdaceae</taxon>
        <taxon>Edaphosphingomonas</taxon>
    </lineage>
</organism>
<protein>
    <recommendedName>
        <fullName evidence="2">Acyltransferase 3 domain-containing protein</fullName>
    </recommendedName>
</protein>
<feature type="transmembrane region" description="Helical" evidence="1">
    <location>
        <begin position="186"/>
        <end position="206"/>
    </location>
</feature>
<comment type="caution">
    <text evidence="3">The sequence shown here is derived from an EMBL/GenBank/DDBJ whole genome shotgun (WGS) entry which is preliminary data.</text>
</comment>
<dbReference type="PANTHER" id="PTHR36927">
    <property type="entry name" value="BLR4337 PROTEIN"/>
    <property type="match status" value="1"/>
</dbReference>
<dbReference type="Pfam" id="PF01757">
    <property type="entry name" value="Acyl_transf_3"/>
    <property type="match status" value="1"/>
</dbReference>
<dbReference type="AlphaFoldDB" id="A0A2T4HJR3"/>
<feature type="transmembrane region" description="Helical" evidence="1">
    <location>
        <begin position="46"/>
        <end position="70"/>
    </location>
</feature>
<accession>A0A2T4HJR3</accession>
<evidence type="ECO:0000313" key="3">
    <source>
        <dbReference type="EMBL" id="PTD16041.1"/>
    </source>
</evidence>
<keyword evidence="1" id="KW-0472">Membrane</keyword>
<dbReference type="EMBL" id="PHHF01000082">
    <property type="protein sequence ID" value="PTD16041.1"/>
    <property type="molecule type" value="Genomic_DNA"/>
</dbReference>
<gene>
    <name evidence="3" type="ORF">CV103_20965</name>
</gene>
<evidence type="ECO:0000256" key="1">
    <source>
        <dbReference type="SAM" id="Phobius"/>
    </source>
</evidence>
<feature type="transmembrane region" description="Helical" evidence="1">
    <location>
        <begin position="12"/>
        <end position="34"/>
    </location>
</feature>
<feature type="transmembrane region" description="Helical" evidence="1">
    <location>
        <begin position="341"/>
        <end position="360"/>
    </location>
</feature>
<dbReference type="InterPro" id="IPR002656">
    <property type="entry name" value="Acyl_transf_3_dom"/>
</dbReference>
<keyword evidence="4" id="KW-1185">Reference proteome</keyword>
<feature type="transmembrane region" description="Helical" evidence="1">
    <location>
        <begin position="315"/>
        <end position="335"/>
    </location>
</feature>
<evidence type="ECO:0000313" key="4">
    <source>
        <dbReference type="Proteomes" id="UP000241206"/>
    </source>
</evidence>
<dbReference type="GO" id="GO:0016747">
    <property type="term" value="F:acyltransferase activity, transferring groups other than amino-acyl groups"/>
    <property type="evidence" value="ECO:0007669"/>
    <property type="project" value="InterPro"/>
</dbReference>